<evidence type="ECO:0000256" key="3">
    <source>
        <dbReference type="ARBA" id="ARBA00023125"/>
    </source>
</evidence>
<evidence type="ECO:0000313" key="6">
    <source>
        <dbReference type="Proteomes" id="UP000181790"/>
    </source>
</evidence>
<gene>
    <name evidence="5" type="ORF">BLX24_04845</name>
</gene>
<keyword evidence="6" id="KW-1185">Reference proteome</keyword>
<comment type="similarity">
    <text evidence="1">Belongs to the BlaI transcriptional regulatory family.</text>
</comment>
<evidence type="ECO:0000256" key="2">
    <source>
        <dbReference type="ARBA" id="ARBA00023015"/>
    </source>
</evidence>
<evidence type="ECO:0000256" key="1">
    <source>
        <dbReference type="ARBA" id="ARBA00011046"/>
    </source>
</evidence>
<keyword evidence="4" id="KW-0804">Transcription</keyword>
<evidence type="ECO:0000256" key="4">
    <source>
        <dbReference type="ARBA" id="ARBA00023163"/>
    </source>
</evidence>
<comment type="caution">
    <text evidence="5">The sequence shown here is derived from an EMBL/GenBank/DDBJ whole genome shotgun (WGS) entry which is preliminary data.</text>
</comment>
<dbReference type="Proteomes" id="UP000181790">
    <property type="component" value="Unassembled WGS sequence"/>
</dbReference>
<evidence type="ECO:0000313" key="5">
    <source>
        <dbReference type="EMBL" id="OIN60170.1"/>
    </source>
</evidence>
<dbReference type="SUPFAM" id="SSF46785">
    <property type="entry name" value="Winged helix' DNA-binding domain"/>
    <property type="match status" value="1"/>
</dbReference>
<reference evidence="5 6" key="1">
    <citation type="submission" date="2016-10" db="EMBL/GenBank/DDBJ databases">
        <title>Arsenicibacter rosenii gen. nov., sp. nov., an efficient arsenic-methylating bacterium isolated from an arsenic-contaminated paddy soil.</title>
        <authorList>
            <person name="Huang K."/>
        </authorList>
    </citation>
    <scope>NUCLEOTIDE SEQUENCE [LARGE SCALE GENOMIC DNA]</scope>
    <source>
        <strain evidence="5 6">SM-1</strain>
    </source>
</reference>
<organism evidence="5 6">
    <name type="scientific">Arsenicibacter rosenii</name>
    <dbReference type="NCBI Taxonomy" id="1750698"/>
    <lineage>
        <taxon>Bacteria</taxon>
        <taxon>Pseudomonadati</taxon>
        <taxon>Bacteroidota</taxon>
        <taxon>Cytophagia</taxon>
        <taxon>Cytophagales</taxon>
        <taxon>Spirosomataceae</taxon>
        <taxon>Arsenicibacter</taxon>
    </lineage>
</organism>
<dbReference type="Gene3D" id="1.10.4040.10">
    <property type="entry name" value="Penicillinase repressor domain"/>
    <property type="match status" value="1"/>
</dbReference>
<dbReference type="OrthoDB" id="1098508at2"/>
<keyword evidence="2" id="KW-0805">Transcription regulation</keyword>
<dbReference type="RefSeq" id="WP_071501965.1">
    <property type="nucleotide sequence ID" value="NZ_MORL01000002.1"/>
</dbReference>
<dbReference type="PIRSF" id="PIRSF019455">
    <property type="entry name" value="CopR_AtkY"/>
    <property type="match status" value="1"/>
</dbReference>
<dbReference type="InterPro" id="IPR005650">
    <property type="entry name" value="BlaI_family"/>
</dbReference>
<sequence length="120" mass="14405">MEKLTAKEEEVMQVLWKLDHTFVKDMLPYFTDPPLHYNTVSTIVRNLEEKGYVGHRAYGNTHQYYPIISKEDYQNRFVLKKVVTDYFDNSYKNLVSYFAQNEKISADELREILKMIEKRD</sequence>
<dbReference type="GO" id="GO:0045892">
    <property type="term" value="P:negative regulation of DNA-templated transcription"/>
    <property type="evidence" value="ECO:0007669"/>
    <property type="project" value="InterPro"/>
</dbReference>
<dbReference type="GO" id="GO:0003677">
    <property type="term" value="F:DNA binding"/>
    <property type="evidence" value="ECO:0007669"/>
    <property type="project" value="UniProtKB-KW"/>
</dbReference>
<protein>
    <submittedName>
        <fullName evidence="5">Transcriptional regulator</fullName>
    </submittedName>
</protein>
<dbReference type="Pfam" id="PF03965">
    <property type="entry name" value="Penicillinase_R"/>
    <property type="match status" value="1"/>
</dbReference>
<name>A0A1S2VP46_9BACT</name>
<dbReference type="EMBL" id="MORL01000002">
    <property type="protein sequence ID" value="OIN60170.1"/>
    <property type="molecule type" value="Genomic_DNA"/>
</dbReference>
<proteinExistence type="inferred from homology"/>
<dbReference type="Gene3D" id="1.10.10.10">
    <property type="entry name" value="Winged helix-like DNA-binding domain superfamily/Winged helix DNA-binding domain"/>
    <property type="match status" value="1"/>
</dbReference>
<dbReference type="InterPro" id="IPR036390">
    <property type="entry name" value="WH_DNA-bd_sf"/>
</dbReference>
<dbReference type="InterPro" id="IPR036388">
    <property type="entry name" value="WH-like_DNA-bd_sf"/>
</dbReference>
<dbReference type="AlphaFoldDB" id="A0A1S2VP46"/>
<keyword evidence="3" id="KW-0238">DNA-binding</keyword>
<accession>A0A1S2VP46</accession>